<feature type="compositionally biased region" description="Low complexity" evidence="1">
    <location>
        <begin position="156"/>
        <end position="177"/>
    </location>
</feature>
<dbReference type="STRING" id="2282107.A0A286U514"/>
<reference evidence="2 3" key="1">
    <citation type="journal article" date="2017" name="Mol. Ecol.">
        <title>Comparative and population genomic landscape of Phellinus noxius: A hypervariable fungus causing root rot in trees.</title>
        <authorList>
            <person name="Chung C.L."/>
            <person name="Lee T.J."/>
            <person name="Akiba M."/>
            <person name="Lee H.H."/>
            <person name="Kuo T.H."/>
            <person name="Liu D."/>
            <person name="Ke H.M."/>
            <person name="Yokoi T."/>
            <person name="Roa M.B."/>
            <person name="Lu M.J."/>
            <person name="Chang Y.Y."/>
            <person name="Ann P.J."/>
            <person name="Tsai J.N."/>
            <person name="Chen C.Y."/>
            <person name="Tzean S.S."/>
            <person name="Ota Y."/>
            <person name="Hattori T."/>
            <person name="Sahashi N."/>
            <person name="Liou R.F."/>
            <person name="Kikuchi T."/>
            <person name="Tsai I.J."/>
        </authorList>
    </citation>
    <scope>NUCLEOTIDE SEQUENCE [LARGE SCALE GENOMIC DNA]</scope>
    <source>
        <strain evidence="2 3">FFPRI411160</strain>
    </source>
</reference>
<feature type="compositionally biased region" description="Polar residues" evidence="1">
    <location>
        <begin position="123"/>
        <end position="136"/>
    </location>
</feature>
<feature type="compositionally biased region" description="Low complexity" evidence="1">
    <location>
        <begin position="46"/>
        <end position="65"/>
    </location>
</feature>
<keyword evidence="3" id="KW-1185">Reference proteome</keyword>
<dbReference type="EMBL" id="NBII01000012">
    <property type="protein sequence ID" value="PAV14681.1"/>
    <property type="molecule type" value="Genomic_DNA"/>
</dbReference>
<dbReference type="Proteomes" id="UP000217199">
    <property type="component" value="Unassembled WGS sequence"/>
</dbReference>
<gene>
    <name evidence="2" type="ORF">PNOK_0975900</name>
</gene>
<comment type="caution">
    <text evidence="2">The sequence shown here is derived from an EMBL/GenBank/DDBJ whole genome shotgun (WGS) entry which is preliminary data.</text>
</comment>
<organism evidence="2 3">
    <name type="scientific">Pyrrhoderma noxium</name>
    <dbReference type="NCBI Taxonomy" id="2282107"/>
    <lineage>
        <taxon>Eukaryota</taxon>
        <taxon>Fungi</taxon>
        <taxon>Dikarya</taxon>
        <taxon>Basidiomycota</taxon>
        <taxon>Agaricomycotina</taxon>
        <taxon>Agaricomycetes</taxon>
        <taxon>Hymenochaetales</taxon>
        <taxon>Hymenochaetaceae</taxon>
        <taxon>Pyrrhoderma</taxon>
    </lineage>
</organism>
<dbReference type="InParanoid" id="A0A286U514"/>
<accession>A0A286U514</accession>
<proteinExistence type="predicted"/>
<feature type="compositionally biased region" description="Polar residues" evidence="1">
    <location>
        <begin position="1"/>
        <end position="19"/>
    </location>
</feature>
<sequence length="221" mass="23021">MVRKSPSATSLRTTNSIATSAARKSVVAPGMAKSASADDRKCLSGTKKITTTTSATTPTPQSKAPVTVANANGSPNKPLPKSPSKENIDPERVGGTDNNNNNKTTKSKSRVEATMKEDKRKVQSPSSDSGSTTTRATVRRKGSNDTITLSKKKKAASSTPGKAKTGSSSTPSEEGTPVAAPAVQPKGATLDIGIPCLIFSKRKRFRAFARYIGEVEGETGP</sequence>
<name>A0A286U514_9AGAM</name>
<feature type="region of interest" description="Disordered" evidence="1">
    <location>
        <begin position="1"/>
        <end position="187"/>
    </location>
</feature>
<protein>
    <submittedName>
        <fullName evidence="2">Uncharacterized protein</fullName>
    </submittedName>
</protein>
<feature type="compositionally biased region" description="Basic and acidic residues" evidence="1">
    <location>
        <begin position="83"/>
        <end position="94"/>
    </location>
</feature>
<evidence type="ECO:0000313" key="2">
    <source>
        <dbReference type="EMBL" id="PAV14681.1"/>
    </source>
</evidence>
<feature type="compositionally biased region" description="Basic and acidic residues" evidence="1">
    <location>
        <begin position="109"/>
        <end position="121"/>
    </location>
</feature>
<evidence type="ECO:0000256" key="1">
    <source>
        <dbReference type="SAM" id="MobiDB-lite"/>
    </source>
</evidence>
<dbReference type="AlphaFoldDB" id="A0A286U514"/>
<evidence type="ECO:0000313" key="3">
    <source>
        <dbReference type="Proteomes" id="UP000217199"/>
    </source>
</evidence>